<dbReference type="InterPro" id="IPR043502">
    <property type="entry name" value="DNA/RNA_pol_sf"/>
</dbReference>
<protein>
    <recommendedName>
        <fullName evidence="2">Reverse transcriptase domain-containing protein</fullName>
    </recommendedName>
</protein>
<feature type="non-terminal residue" evidence="3">
    <location>
        <position position="582"/>
    </location>
</feature>
<dbReference type="AlphaFoldDB" id="A0ABD0PJB3"/>
<comment type="caution">
    <text evidence="3">The sequence shown here is derived from an EMBL/GenBank/DDBJ whole genome shotgun (WGS) entry which is preliminary data.</text>
</comment>
<dbReference type="EMBL" id="JAMKFB020000015">
    <property type="protein sequence ID" value="KAL0173756.1"/>
    <property type="molecule type" value="Genomic_DNA"/>
</dbReference>
<sequence>NSLVDNQEEAGDYWRDSWQLGKTALGVGRVGSPNHILREEEPFFEATDRLMEVYPQGSPRGGENENPNQIDPRLSTNGNGETIMTAVCRCGKTCKNSHGLKIHQARMKCLENEHVSQRTDVTSDETQEEPSQEAPHSAQSLRVPLTVPPGLLPQAKVRIKWPQACKTAVWRQFDEDVDKVLESIEKGDVDRRLQAMTTIISSLAQERFGVEEKRSTPTTYSMNHRAAKIRKIWQELKSLKKQYKEASEEQRPPLEELRAVLRKRLMTQRRAEWHRRRRKERSRKRASFIANPFGFTKQLLGQKRDGKLLCSKEEIVQHLHSTYSDPLQEEELGQCNILVDPPPPSKEFDNREPMLKEVQESVRKARSSSAPGPSGIPYKVHKNCPLLLRRLWKIIRVIWRRGKVAQQWRFAEGVWIPKEKDSKTINQFRIISLLSVEGKIFFSVVARRLTNFLLANNYIDTSVQKGGIAGVPGCLEHTGVVTQLVREAQEYKGDLTVLWLDLANAYGSIPHKLVQTTMTKHYVPHHIADLILDYYNNFRMRVSAGGVTSDWHKLEVGIITGCTISVILFAVAMNMIVKSAES</sequence>
<feature type="domain" description="Reverse transcriptase" evidence="2">
    <location>
        <begin position="397"/>
        <end position="582"/>
    </location>
</feature>
<dbReference type="SUPFAM" id="SSF56672">
    <property type="entry name" value="DNA/RNA polymerases"/>
    <property type="match status" value="1"/>
</dbReference>
<organism evidence="3 4">
    <name type="scientific">Cirrhinus mrigala</name>
    <name type="common">Mrigala</name>
    <dbReference type="NCBI Taxonomy" id="683832"/>
    <lineage>
        <taxon>Eukaryota</taxon>
        <taxon>Metazoa</taxon>
        <taxon>Chordata</taxon>
        <taxon>Craniata</taxon>
        <taxon>Vertebrata</taxon>
        <taxon>Euteleostomi</taxon>
        <taxon>Actinopterygii</taxon>
        <taxon>Neopterygii</taxon>
        <taxon>Teleostei</taxon>
        <taxon>Ostariophysi</taxon>
        <taxon>Cypriniformes</taxon>
        <taxon>Cyprinidae</taxon>
        <taxon>Labeoninae</taxon>
        <taxon>Labeonini</taxon>
        <taxon>Cirrhinus</taxon>
    </lineage>
</organism>
<evidence type="ECO:0000256" key="1">
    <source>
        <dbReference type="SAM" id="MobiDB-lite"/>
    </source>
</evidence>
<feature type="compositionally biased region" description="Polar residues" evidence="1">
    <location>
        <begin position="65"/>
        <end position="78"/>
    </location>
</feature>
<dbReference type="PANTHER" id="PTHR19446">
    <property type="entry name" value="REVERSE TRANSCRIPTASES"/>
    <property type="match status" value="1"/>
</dbReference>
<feature type="region of interest" description="Disordered" evidence="1">
    <location>
        <begin position="116"/>
        <end position="142"/>
    </location>
</feature>
<evidence type="ECO:0000313" key="3">
    <source>
        <dbReference type="EMBL" id="KAL0173756.1"/>
    </source>
</evidence>
<keyword evidence="4" id="KW-1185">Reference proteome</keyword>
<dbReference type="PROSITE" id="PS50878">
    <property type="entry name" value="RT_POL"/>
    <property type="match status" value="1"/>
</dbReference>
<feature type="non-terminal residue" evidence="3">
    <location>
        <position position="1"/>
    </location>
</feature>
<evidence type="ECO:0000313" key="4">
    <source>
        <dbReference type="Proteomes" id="UP001529510"/>
    </source>
</evidence>
<feature type="region of interest" description="Disordered" evidence="1">
    <location>
        <begin position="54"/>
        <end position="78"/>
    </location>
</feature>
<name>A0ABD0PJB3_CIRMR</name>
<reference evidence="3 4" key="1">
    <citation type="submission" date="2024-05" db="EMBL/GenBank/DDBJ databases">
        <title>Genome sequencing and assembly of Indian major carp, Cirrhinus mrigala (Hamilton, 1822).</title>
        <authorList>
            <person name="Mohindra V."/>
            <person name="Chowdhury L.M."/>
            <person name="Lal K."/>
            <person name="Jena J.K."/>
        </authorList>
    </citation>
    <scope>NUCLEOTIDE SEQUENCE [LARGE SCALE GENOMIC DNA]</scope>
    <source>
        <strain evidence="3">CM1030</strain>
        <tissue evidence="3">Blood</tissue>
    </source>
</reference>
<gene>
    <name evidence="3" type="ORF">M9458_029724</name>
</gene>
<dbReference type="Pfam" id="PF00078">
    <property type="entry name" value="RVT_1"/>
    <property type="match status" value="1"/>
</dbReference>
<proteinExistence type="predicted"/>
<evidence type="ECO:0000259" key="2">
    <source>
        <dbReference type="PROSITE" id="PS50878"/>
    </source>
</evidence>
<dbReference type="Proteomes" id="UP001529510">
    <property type="component" value="Unassembled WGS sequence"/>
</dbReference>
<dbReference type="InterPro" id="IPR000477">
    <property type="entry name" value="RT_dom"/>
</dbReference>
<feature type="compositionally biased region" description="Acidic residues" evidence="1">
    <location>
        <begin position="122"/>
        <end position="131"/>
    </location>
</feature>
<accession>A0ABD0PJB3</accession>